<organism evidence="1">
    <name type="scientific">anaerobic digester metagenome</name>
    <dbReference type="NCBI Taxonomy" id="1263854"/>
    <lineage>
        <taxon>unclassified sequences</taxon>
        <taxon>metagenomes</taxon>
        <taxon>ecological metagenomes</taxon>
    </lineage>
</organism>
<accession>A0A485M5X5</accession>
<dbReference type="AlphaFoldDB" id="A0A485M5X5"/>
<reference evidence="1" key="1">
    <citation type="submission" date="2019-03" db="EMBL/GenBank/DDBJ databases">
        <authorList>
            <person name="Hao L."/>
        </authorList>
    </citation>
    <scope>NUCLEOTIDE SEQUENCE</scope>
</reference>
<name>A0A485M5X5_9ZZZZ</name>
<protein>
    <submittedName>
        <fullName evidence="1">Uncharacterized protein</fullName>
    </submittedName>
</protein>
<sequence length="59" mass="6308">MEDDPPGRAHQVGTAGVLLNLLSRPGLSGETVRALILGFDFSAPGAKAGRKDRPVYERF</sequence>
<gene>
    <name evidence="1" type="ORF">SCFA_950029</name>
</gene>
<dbReference type="EMBL" id="CAADRM010000164">
    <property type="protein sequence ID" value="VFU19048.1"/>
    <property type="molecule type" value="Genomic_DNA"/>
</dbReference>
<proteinExistence type="predicted"/>
<evidence type="ECO:0000313" key="1">
    <source>
        <dbReference type="EMBL" id="VFU19048.1"/>
    </source>
</evidence>